<feature type="domain" description="MASE9" evidence="2">
    <location>
        <begin position="86"/>
        <end position="200"/>
    </location>
</feature>
<dbReference type="InterPro" id="IPR048430">
    <property type="entry name" value="MASE9"/>
</dbReference>
<name>A0A538SWI2_UNCEI</name>
<evidence type="ECO:0000313" key="3">
    <source>
        <dbReference type="EMBL" id="TMQ55746.1"/>
    </source>
</evidence>
<evidence type="ECO:0000259" key="2">
    <source>
        <dbReference type="Pfam" id="PF20972"/>
    </source>
</evidence>
<feature type="transmembrane region" description="Helical" evidence="1">
    <location>
        <begin position="181"/>
        <end position="204"/>
    </location>
</feature>
<reference evidence="3 4" key="1">
    <citation type="journal article" date="2019" name="Nat. Microbiol.">
        <title>Mediterranean grassland soil C-N compound turnover is dependent on rainfall and depth, and is mediated by genomically divergent microorganisms.</title>
        <authorList>
            <person name="Diamond S."/>
            <person name="Andeer P.F."/>
            <person name="Li Z."/>
            <person name="Crits-Christoph A."/>
            <person name="Burstein D."/>
            <person name="Anantharaman K."/>
            <person name="Lane K.R."/>
            <person name="Thomas B.C."/>
            <person name="Pan C."/>
            <person name="Northen T.R."/>
            <person name="Banfield J.F."/>
        </authorList>
    </citation>
    <scope>NUCLEOTIDE SEQUENCE [LARGE SCALE GENOMIC DNA]</scope>
    <source>
        <strain evidence="3">WS_4</strain>
    </source>
</reference>
<evidence type="ECO:0000313" key="4">
    <source>
        <dbReference type="Proteomes" id="UP000319829"/>
    </source>
</evidence>
<dbReference type="Proteomes" id="UP000319829">
    <property type="component" value="Unassembled WGS sequence"/>
</dbReference>
<gene>
    <name evidence="3" type="ORF">E6K74_02370</name>
</gene>
<dbReference type="EMBL" id="VBOU01000015">
    <property type="protein sequence ID" value="TMQ55746.1"/>
    <property type="molecule type" value="Genomic_DNA"/>
</dbReference>
<dbReference type="Pfam" id="PF20972">
    <property type="entry name" value="MASE9"/>
    <property type="match status" value="1"/>
</dbReference>
<proteinExistence type="predicted"/>
<feature type="transmembrane region" description="Helical" evidence="1">
    <location>
        <begin position="100"/>
        <end position="119"/>
    </location>
</feature>
<feature type="transmembrane region" description="Helical" evidence="1">
    <location>
        <begin position="6"/>
        <end position="22"/>
    </location>
</feature>
<feature type="transmembrane region" description="Helical" evidence="1">
    <location>
        <begin position="139"/>
        <end position="161"/>
    </location>
</feature>
<protein>
    <recommendedName>
        <fullName evidence="2">MASE9 domain-containing protein</fullName>
    </recommendedName>
</protein>
<accession>A0A538SWI2</accession>
<keyword evidence="1" id="KW-1133">Transmembrane helix</keyword>
<evidence type="ECO:0000256" key="1">
    <source>
        <dbReference type="SAM" id="Phobius"/>
    </source>
</evidence>
<sequence length="244" mass="26270">MALIEYVALVILGGLVLAWEAWAPGQPRVEPLTLLFWVLANMLGELLWLPTPKERGYLSMATAANFATLLILPVSLAVTTTVLAGALVDLMFRHRRWYQVLFNASVCCIAVFSASHVFLSVGQGRDGLENLLSPLNAGALVLSAVTYFLLNTWLVTGVVALDQKLKACPVWATTFASSQEVLGSFILFTLGLLFAALFLAWGYMSAFLATIATYFVRGAYNRYVEGRTTPAATASRAGAGADPG</sequence>
<keyword evidence="1" id="KW-0472">Membrane</keyword>
<organism evidence="3 4">
    <name type="scientific">Eiseniibacteriota bacterium</name>
    <dbReference type="NCBI Taxonomy" id="2212470"/>
    <lineage>
        <taxon>Bacteria</taxon>
        <taxon>Candidatus Eiseniibacteriota</taxon>
    </lineage>
</organism>
<feature type="transmembrane region" description="Helical" evidence="1">
    <location>
        <begin position="63"/>
        <end position="88"/>
    </location>
</feature>
<dbReference type="AlphaFoldDB" id="A0A538SWI2"/>
<comment type="caution">
    <text evidence="3">The sequence shown here is derived from an EMBL/GenBank/DDBJ whole genome shotgun (WGS) entry which is preliminary data.</text>
</comment>
<keyword evidence="1" id="KW-0812">Transmembrane</keyword>
<feature type="transmembrane region" description="Helical" evidence="1">
    <location>
        <begin position="34"/>
        <end position="51"/>
    </location>
</feature>